<feature type="region of interest" description="Disordered" evidence="1">
    <location>
        <begin position="24"/>
        <end position="45"/>
    </location>
</feature>
<proteinExistence type="predicted"/>
<dbReference type="AlphaFoldDB" id="M3B1N2"/>
<evidence type="ECO:0000313" key="3">
    <source>
        <dbReference type="Proteomes" id="UP000016931"/>
    </source>
</evidence>
<organism evidence="2 3">
    <name type="scientific">Sphaerulina musiva (strain SO2202)</name>
    <name type="common">Poplar stem canker fungus</name>
    <name type="synonym">Septoria musiva</name>
    <dbReference type="NCBI Taxonomy" id="692275"/>
    <lineage>
        <taxon>Eukaryota</taxon>
        <taxon>Fungi</taxon>
        <taxon>Dikarya</taxon>
        <taxon>Ascomycota</taxon>
        <taxon>Pezizomycotina</taxon>
        <taxon>Dothideomycetes</taxon>
        <taxon>Dothideomycetidae</taxon>
        <taxon>Mycosphaerellales</taxon>
        <taxon>Mycosphaerellaceae</taxon>
        <taxon>Sphaerulina</taxon>
    </lineage>
</organism>
<evidence type="ECO:0000256" key="1">
    <source>
        <dbReference type="SAM" id="MobiDB-lite"/>
    </source>
</evidence>
<sequence length="115" mass="13601">MKSMGVGREKDCFGGIWIWMRAHQQWRRRRRERRGRDERKETREERWRQAVLPNGASYRAAQVHCHCIALHWQHCSKKDAGERYHLWFCAGAVTRCKSPKSPGHCHAPAQKIDHG</sequence>
<reference evidence="2 3" key="1">
    <citation type="journal article" date="2012" name="PLoS Pathog.">
        <title>Diverse lifestyles and strategies of plant pathogenesis encoded in the genomes of eighteen Dothideomycetes fungi.</title>
        <authorList>
            <person name="Ohm R.A."/>
            <person name="Feau N."/>
            <person name="Henrissat B."/>
            <person name="Schoch C.L."/>
            <person name="Horwitz B.A."/>
            <person name="Barry K.W."/>
            <person name="Condon B.J."/>
            <person name="Copeland A.C."/>
            <person name="Dhillon B."/>
            <person name="Glaser F."/>
            <person name="Hesse C.N."/>
            <person name="Kosti I."/>
            <person name="LaButti K."/>
            <person name="Lindquist E.A."/>
            <person name="Lucas S."/>
            <person name="Salamov A.A."/>
            <person name="Bradshaw R.E."/>
            <person name="Ciuffetti L."/>
            <person name="Hamelin R.C."/>
            <person name="Kema G.H.J."/>
            <person name="Lawrence C."/>
            <person name="Scott J.A."/>
            <person name="Spatafora J.W."/>
            <person name="Turgeon B.G."/>
            <person name="de Wit P.J.G.M."/>
            <person name="Zhong S."/>
            <person name="Goodwin S.B."/>
            <person name="Grigoriev I.V."/>
        </authorList>
    </citation>
    <scope>NUCLEOTIDE SEQUENCE [LARGE SCALE GENOMIC DNA]</scope>
    <source>
        <strain evidence="2 3">SO2202</strain>
    </source>
</reference>
<evidence type="ECO:0000313" key="2">
    <source>
        <dbReference type="EMBL" id="EMF13712.1"/>
    </source>
</evidence>
<dbReference type="EMBL" id="KB456263">
    <property type="protein sequence ID" value="EMF13712.1"/>
    <property type="molecule type" value="Genomic_DNA"/>
</dbReference>
<feature type="compositionally biased region" description="Basic and acidic residues" evidence="1">
    <location>
        <begin position="34"/>
        <end position="45"/>
    </location>
</feature>
<dbReference type="HOGENOM" id="CLU_2110505_0_0_1"/>
<name>M3B1N2_SPHMS</name>
<accession>M3B1N2</accession>
<protein>
    <submittedName>
        <fullName evidence="2">Uncharacterized protein</fullName>
    </submittedName>
</protein>
<dbReference type="GeneID" id="27907503"/>
<dbReference type="Proteomes" id="UP000016931">
    <property type="component" value="Unassembled WGS sequence"/>
</dbReference>
<keyword evidence="3" id="KW-1185">Reference proteome</keyword>
<gene>
    <name evidence="2" type="ORF">SEPMUDRAFT_84826</name>
</gene>
<feature type="compositionally biased region" description="Basic residues" evidence="1">
    <location>
        <begin position="24"/>
        <end position="33"/>
    </location>
</feature>
<dbReference type="RefSeq" id="XP_016761833.1">
    <property type="nucleotide sequence ID" value="XM_016910366.1"/>
</dbReference>